<proteinExistence type="predicted"/>
<gene>
    <name evidence="7" type="ORF">GCM10009691_05170</name>
</gene>
<keyword evidence="3 4" id="KW-0067">ATP-binding</keyword>
<feature type="domain" description="ATP-grasp" evidence="6">
    <location>
        <begin position="118"/>
        <end position="300"/>
    </location>
</feature>
<keyword evidence="8" id="KW-1185">Reference proteome</keyword>
<comment type="caution">
    <text evidence="7">The sequence shown here is derived from an EMBL/GenBank/DDBJ whole genome shotgun (WGS) entry which is preliminary data.</text>
</comment>
<dbReference type="SUPFAM" id="SSF56059">
    <property type="entry name" value="Glutathione synthetase ATP-binding domain-like"/>
    <property type="match status" value="1"/>
</dbReference>
<dbReference type="Proteomes" id="UP001501791">
    <property type="component" value="Unassembled WGS sequence"/>
</dbReference>
<evidence type="ECO:0000313" key="8">
    <source>
        <dbReference type="Proteomes" id="UP001501791"/>
    </source>
</evidence>
<dbReference type="InterPro" id="IPR052032">
    <property type="entry name" value="ATP-dep_AA_Ligase"/>
</dbReference>
<dbReference type="InterPro" id="IPR011761">
    <property type="entry name" value="ATP-grasp"/>
</dbReference>
<dbReference type="Gene3D" id="3.30.470.20">
    <property type="entry name" value="ATP-grasp fold, B domain"/>
    <property type="match status" value="1"/>
</dbReference>
<evidence type="ECO:0000256" key="4">
    <source>
        <dbReference type="PROSITE-ProRule" id="PRU00409"/>
    </source>
</evidence>
<name>A0ABN2B4B6_9MICO</name>
<evidence type="ECO:0000256" key="5">
    <source>
        <dbReference type="SAM" id="MobiDB-lite"/>
    </source>
</evidence>
<dbReference type="EMBL" id="BAAALY010000002">
    <property type="protein sequence ID" value="GAA1532379.1"/>
    <property type="molecule type" value="Genomic_DNA"/>
</dbReference>
<feature type="region of interest" description="Disordered" evidence="5">
    <location>
        <begin position="606"/>
        <end position="627"/>
    </location>
</feature>
<evidence type="ECO:0000256" key="2">
    <source>
        <dbReference type="ARBA" id="ARBA00022741"/>
    </source>
</evidence>
<evidence type="ECO:0000259" key="6">
    <source>
        <dbReference type="PROSITE" id="PS50975"/>
    </source>
</evidence>
<dbReference type="Pfam" id="PF13535">
    <property type="entry name" value="ATP-grasp_4"/>
    <property type="match status" value="1"/>
</dbReference>
<keyword evidence="1" id="KW-0436">Ligase</keyword>
<feature type="region of interest" description="Disordered" evidence="5">
    <location>
        <begin position="472"/>
        <end position="492"/>
    </location>
</feature>
<evidence type="ECO:0000256" key="1">
    <source>
        <dbReference type="ARBA" id="ARBA00022598"/>
    </source>
</evidence>
<dbReference type="Gene3D" id="3.40.50.20">
    <property type="match status" value="1"/>
</dbReference>
<organism evidence="7 8">
    <name type="scientific">Brevibacterium picturae</name>
    <dbReference type="NCBI Taxonomy" id="260553"/>
    <lineage>
        <taxon>Bacteria</taxon>
        <taxon>Bacillati</taxon>
        <taxon>Actinomycetota</taxon>
        <taxon>Actinomycetes</taxon>
        <taxon>Micrococcales</taxon>
        <taxon>Brevibacteriaceae</taxon>
        <taxon>Brevibacterium</taxon>
    </lineage>
</organism>
<dbReference type="PROSITE" id="PS50975">
    <property type="entry name" value="ATP_GRASP"/>
    <property type="match status" value="1"/>
</dbReference>
<evidence type="ECO:0000256" key="3">
    <source>
        <dbReference type="ARBA" id="ARBA00022840"/>
    </source>
</evidence>
<sequence length="627" mass="67492">MHLRNAKKLLLIESNTSGTGADFVMRARALGLCPVLISTEVEKYSRIGFPEVAALEVPELSVSTVTGALREHGITNSEIAGVTSSSDAGVVAAAYLAQHLSLPGPDPHGIETARDKYATRIAIESSTLNPWFALSNKVSVVDALSHCPQGLIAKPVSGTGSMGFTLIRPDGNWDSSALMGRELLLEELLLGEEYSVEIIDGQCLGVTRKQTDGQGLETGHQFPAAIDVTLSARLQEAALRAYSELGLSNCAAHIELMHQAETNSIKLIEVNPRLAGGRIPDLVRLATDVDPITEAVRVATYAAYKPPEVRAVRGSAIGFVVKRSDERLIADSLEDSWNAEGVVDLEMYQHRLSESPAVSHGDFRDRVGHVLCVASTPSKASSCVEAATRRFKWQPLEHLPLAGESSLTVWSRSQSLTRVKLVGGRTRLARRLSGRLSATQHLVDEVVIEREDPPCPSAHGQWDAAPSSVFASSTCAGEPATPDGDESLTGSSDSDITVFTDVENLPPSFVADDDIPLIEIRSIRSADAAVPAQLVLLHRVQLVQEDGNVLHRDRQDVEVQRRSIPVTLDLINGGPASDADLTPEQVELITIERFIRRLHMPAPYRLSAHGLPSGPRSPFSSVPGGRL</sequence>
<dbReference type="PANTHER" id="PTHR43585">
    <property type="entry name" value="FUMIPYRROLE BIOSYNTHESIS PROTEIN C"/>
    <property type="match status" value="1"/>
</dbReference>
<accession>A0ABN2B4B6</accession>
<protein>
    <recommendedName>
        <fullName evidence="6">ATP-grasp domain-containing protein</fullName>
    </recommendedName>
</protein>
<keyword evidence="2 4" id="KW-0547">Nucleotide-binding</keyword>
<dbReference type="PANTHER" id="PTHR43585:SF2">
    <property type="entry name" value="ATP-GRASP ENZYME FSQD"/>
    <property type="match status" value="1"/>
</dbReference>
<evidence type="ECO:0000313" key="7">
    <source>
        <dbReference type="EMBL" id="GAA1532379.1"/>
    </source>
</evidence>
<reference evidence="7 8" key="1">
    <citation type="journal article" date="2019" name="Int. J. Syst. Evol. Microbiol.">
        <title>The Global Catalogue of Microorganisms (GCM) 10K type strain sequencing project: providing services to taxonomists for standard genome sequencing and annotation.</title>
        <authorList>
            <consortium name="The Broad Institute Genomics Platform"/>
            <consortium name="The Broad Institute Genome Sequencing Center for Infectious Disease"/>
            <person name="Wu L."/>
            <person name="Ma J."/>
        </authorList>
    </citation>
    <scope>NUCLEOTIDE SEQUENCE [LARGE SCALE GENOMIC DNA]</scope>
    <source>
        <strain evidence="7 8">JCM 13319</strain>
    </source>
</reference>